<reference evidence="1 2" key="1">
    <citation type="submission" date="2020-10" db="EMBL/GenBank/DDBJ databases">
        <title>Sequencing the genomes of 1000 actinobacteria strains.</title>
        <authorList>
            <person name="Klenk H.-P."/>
        </authorList>
    </citation>
    <scope>NUCLEOTIDE SEQUENCE [LARGE SCALE GENOMIC DNA]</scope>
    <source>
        <strain evidence="1 2">DSM 41803</strain>
    </source>
</reference>
<keyword evidence="2" id="KW-1185">Reference proteome</keyword>
<gene>
    <name evidence="1" type="ORF">H4687_007782</name>
</gene>
<dbReference type="RefSeq" id="WP_012999271.1">
    <property type="nucleotide sequence ID" value="NZ_JADBGF010000001.1"/>
</dbReference>
<dbReference type="GeneID" id="77145536"/>
<proteinExistence type="predicted"/>
<dbReference type="Proteomes" id="UP000629287">
    <property type="component" value="Unassembled WGS sequence"/>
</dbReference>
<organism evidence="1 2">
    <name type="scientific">Streptomyces stelliscabiei</name>
    <dbReference type="NCBI Taxonomy" id="146820"/>
    <lineage>
        <taxon>Bacteria</taxon>
        <taxon>Bacillati</taxon>
        <taxon>Actinomycetota</taxon>
        <taxon>Actinomycetes</taxon>
        <taxon>Kitasatosporales</taxon>
        <taxon>Streptomycetaceae</taxon>
        <taxon>Streptomyces</taxon>
    </lineage>
</organism>
<dbReference type="EMBL" id="JADBGF010000001">
    <property type="protein sequence ID" value="MBE1601653.1"/>
    <property type="molecule type" value="Genomic_DNA"/>
</dbReference>
<name>A0A8I0PHK6_9ACTN</name>
<comment type="caution">
    <text evidence="1">The sequence shown here is derived from an EMBL/GenBank/DDBJ whole genome shotgun (WGS) entry which is preliminary data.</text>
</comment>
<sequence>MTGRVPPAHPLTDGPGTVREAAFTVLRRLSMAVVDGRCPA</sequence>
<evidence type="ECO:0000313" key="1">
    <source>
        <dbReference type="EMBL" id="MBE1601653.1"/>
    </source>
</evidence>
<protein>
    <submittedName>
        <fullName evidence="1">Uncharacterized protein</fullName>
    </submittedName>
</protein>
<evidence type="ECO:0000313" key="2">
    <source>
        <dbReference type="Proteomes" id="UP000629287"/>
    </source>
</evidence>
<accession>A0A8I0PHK6</accession>
<dbReference type="AlphaFoldDB" id="A0A8I0PHK6"/>